<keyword evidence="2" id="KW-0762">Sugar transport</keyword>
<dbReference type="PANTHER" id="PTHR47738:SF3">
    <property type="entry name" value="PHOSPHOTRANSFERASE SYSTEM MANNITOL_FRUCTOSE-SPECIFIC IIA DOMAIN CONTAINING PROTEIN"/>
    <property type="match status" value="1"/>
</dbReference>
<evidence type="ECO:0000259" key="1">
    <source>
        <dbReference type="PROSITE" id="PS51094"/>
    </source>
</evidence>
<sequence>MTNSKIFARDAIFISNQDTQDLVLKDTYDELLKNGYVKGNFLGHIIEREHNFPTGLSTKTLGKNLPNVAIPHTEGEFVNKHLIVPVSLKNPVVFNNMIKPQEKLEVKFLFMLLDTHPDGQAELLSQVMDFLAKTPEKELQNLFSFKDPDTIYEFLLQKF</sequence>
<accession>A0A4S2BQ22</accession>
<organism evidence="2 3">
    <name type="scientific">Lactobacillus intestinalis</name>
    <dbReference type="NCBI Taxonomy" id="151781"/>
    <lineage>
        <taxon>Bacteria</taxon>
        <taxon>Bacillati</taxon>
        <taxon>Bacillota</taxon>
        <taxon>Bacilli</taxon>
        <taxon>Lactobacillales</taxon>
        <taxon>Lactobacillaceae</taxon>
        <taxon>Lactobacillus</taxon>
    </lineage>
</organism>
<reference evidence="2 3" key="1">
    <citation type="submission" date="2019-04" db="EMBL/GenBank/DDBJ databases">
        <title>Microbes associate with the intestines of laboratory mice.</title>
        <authorList>
            <person name="Navarre W."/>
            <person name="Wong E."/>
            <person name="Huang K."/>
            <person name="Tropini C."/>
            <person name="Ng K."/>
            <person name="Yu B."/>
        </authorList>
    </citation>
    <scope>NUCLEOTIDE SEQUENCE [LARGE SCALE GENOMIC DNA]</scope>
    <source>
        <strain evidence="2 3">NM61_E11</strain>
    </source>
</reference>
<evidence type="ECO:0000313" key="2">
    <source>
        <dbReference type="EMBL" id="TGY17256.1"/>
    </source>
</evidence>
<dbReference type="InterPro" id="IPR002178">
    <property type="entry name" value="PTS_EIIA_type-2_dom"/>
</dbReference>
<dbReference type="InterPro" id="IPR051541">
    <property type="entry name" value="PTS_SugarTrans_NitroReg"/>
</dbReference>
<dbReference type="RefSeq" id="WP_004039633.1">
    <property type="nucleotide sequence ID" value="NZ_AQFR02000003.1"/>
</dbReference>
<gene>
    <name evidence="2" type="ORF">E5351_02015</name>
</gene>
<dbReference type="EMBL" id="SRYV01000002">
    <property type="protein sequence ID" value="TGY17256.1"/>
    <property type="molecule type" value="Genomic_DNA"/>
</dbReference>
<comment type="caution">
    <text evidence="2">The sequence shown here is derived from an EMBL/GenBank/DDBJ whole genome shotgun (WGS) entry which is preliminary data.</text>
</comment>
<protein>
    <submittedName>
        <fullName evidence="2">PTS sugar transporter subunit IIA</fullName>
    </submittedName>
</protein>
<dbReference type="AlphaFoldDB" id="A0A4S2BQ22"/>
<dbReference type="Pfam" id="PF00359">
    <property type="entry name" value="PTS_EIIA_2"/>
    <property type="match status" value="1"/>
</dbReference>
<name>A0A4S2BQ22_9LACO</name>
<dbReference type="Gene3D" id="3.40.930.10">
    <property type="entry name" value="Mannitol-specific EII, Chain A"/>
    <property type="match status" value="1"/>
</dbReference>
<dbReference type="PANTHER" id="PTHR47738">
    <property type="entry name" value="PTS SYSTEM FRUCTOSE-LIKE EIIA COMPONENT-RELATED"/>
    <property type="match status" value="1"/>
</dbReference>
<dbReference type="PROSITE" id="PS51094">
    <property type="entry name" value="PTS_EIIA_TYPE_2"/>
    <property type="match status" value="1"/>
</dbReference>
<dbReference type="InterPro" id="IPR016152">
    <property type="entry name" value="PTrfase/Anion_transptr"/>
</dbReference>
<dbReference type="Proteomes" id="UP000309117">
    <property type="component" value="Unassembled WGS sequence"/>
</dbReference>
<feature type="domain" description="PTS EIIA type-2" evidence="1">
    <location>
        <begin position="1"/>
        <end position="158"/>
    </location>
</feature>
<keyword evidence="2" id="KW-0813">Transport</keyword>
<evidence type="ECO:0000313" key="3">
    <source>
        <dbReference type="Proteomes" id="UP000309117"/>
    </source>
</evidence>
<proteinExistence type="predicted"/>
<dbReference type="SUPFAM" id="SSF55804">
    <property type="entry name" value="Phoshotransferase/anion transport protein"/>
    <property type="match status" value="1"/>
</dbReference>